<dbReference type="InterPro" id="IPR013154">
    <property type="entry name" value="ADH-like_N"/>
</dbReference>
<organism evidence="5 6">
    <name type="scientific">Metarhizium robertsii</name>
    <dbReference type="NCBI Taxonomy" id="568076"/>
    <lineage>
        <taxon>Eukaryota</taxon>
        <taxon>Fungi</taxon>
        <taxon>Dikarya</taxon>
        <taxon>Ascomycota</taxon>
        <taxon>Pezizomycotina</taxon>
        <taxon>Sordariomycetes</taxon>
        <taxon>Hypocreomycetidae</taxon>
        <taxon>Hypocreales</taxon>
        <taxon>Clavicipitaceae</taxon>
        <taxon>Metarhizium</taxon>
    </lineage>
</organism>
<evidence type="ECO:0000256" key="1">
    <source>
        <dbReference type="ARBA" id="ARBA00008072"/>
    </source>
</evidence>
<dbReference type="HOGENOM" id="CLU_026673_16_2_1"/>
<evidence type="ECO:0000256" key="3">
    <source>
        <dbReference type="SAM" id="MobiDB-lite"/>
    </source>
</evidence>
<dbReference type="OrthoDB" id="201656at2759"/>
<dbReference type="EMBL" id="JELW01000002">
    <property type="protein sequence ID" value="EXV05190.1"/>
    <property type="molecule type" value="Genomic_DNA"/>
</dbReference>
<dbReference type="Gene3D" id="3.90.180.10">
    <property type="entry name" value="Medium-chain alcohol dehydrogenases, catalytic domain"/>
    <property type="match status" value="1"/>
</dbReference>
<comment type="caution">
    <text evidence="5">The sequence shown here is derived from an EMBL/GenBank/DDBJ whole genome shotgun (WGS) entry which is preliminary data.</text>
</comment>
<name>A0A0A1V5R2_9HYPO</name>
<dbReference type="SUPFAM" id="SSF50129">
    <property type="entry name" value="GroES-like"/>
    <property type="match status" value="1"/>
</dbReference>
<dbReference type="PANTHER" id="PTHR43482:SF2">
    <property type="entry name" value="ZINC-BINDING DEHYDROGENASE FAMILY, PUTATIVE (AFU_ORTHOLOGUE AFUA_3G15030)-RELATED"/>
    <property type="match status" value="1"/>
</dbReference>
<dbReference type="InterPro" id="IPR011032">
    <property type="entry name" value="GroES-like_sf"/>
</dbReference>
<dbReference type="AlphaFoldDB" id="A0A0A1V5R2"/>
<dbReference type="SMART" id="SM00829">
    <property type="entry name" value="PKS_ER"/>
    <property type="match status" value="1"/>
</dbReference>
<accession>A0A0A1V5R2</accession>
<proteinExistence type="inferred from homology"/>
<dbReference type="eggNOG" id="KOG1198">
    <property type="taxonomic scope" value="Eukaryota"/>
</dbReference>
<dbReference type="InterPro" id="IPR052585">
    <property type="entry name" value="Lipid_raft_assoc_Zn_ADH"/>
</dbReference>
<dbReference type="PANTHER" id="PTHR43482">
    <property type="entry name" value="PROTEIN AST1-RELATED"/>
    <property type="match status" value="1"/>
</dbReference>
<evidence type="ECO:0000256" key="2">
    <source>
        <dbReference type="ARBA" id="ARBA00023002"/>
    </source>
</evidence>
<dbReference type="InterPro" id="IPR036291">
    <property type="entry name" value="NAD(P)-bd_dom_sf"/>
</dbReference>
<dbReference type="CDD" id="cd08249">
    <property type="entry name" value="enoyl_reductase_like"/>
    <property type="match status" value="1"/>
</dbReference>
<gene>
    <name evidence="5" type="ORF">X797_002878</name>
</gene>
<dbReference type="Pfam" id="PF08240">
    <property type="entry name" value="ADH_N"/>
    <property type="match status" value="1"/>
</dbReference>
<evidence type="ECO:0000259" key="4">
    <source>
        <dbReference type="SMART" id="SM00829"/>
    </source>
</evidence>
<evidence type="ECO:0000313" key="6">
    <source>
        <dbReference type="Proteomes" id="UP000030151"/>
    </source>
</evidence>
<protein>
    <submittedName>
        <fullName evidence="5">Zinc-binding dehydrogenase</fullName>
    </submittedName>
</protein>
<dbReference type="GO" id="GO:0016651">
    <property type="term" value="F:oxidoreductase activity, acting on NAD(P)H"/>
    <property type="evidence" value="ECO:0007669"/>
    <property type="project" value="InterPro"/>
</dbReference>
<dbReference type="Gene3D" id="3.40.50.720">
    <property type="entry name" value="NAD(P)-binding Rossmann-like Domain"/>
    <property type="match status" value="1"/>
</dbReference>
<dbReference type="InterPro" id="IPR047122">
    <property type="entry name" value="Trans-enoyl_RdTase-like"/>
</dbReference>
<comment type="similarity">
    <text evidence="1">Belongs to the zinc-containing alcohol dehydrogenase family.</text>
</comment>
<dbReference type="Proteomes" id="UP000030151">
    <property type="component" value="Unassembled WGS sequence"/>
</dbReference>
<sequence length="406" mass="43326">MGNSQVHDETPPSQTVLLLRAPRQRYDLVEAYPVPRLAHESEVLVRNRAIGLNPIDWKAPDFGFGLPPLPCIAGRELAGEVAQVSPGNTRWKVGDRVAVISTDYRDPRKAAYQQFVVAREHTVVRLPARMSYEQGSAFGVAFAAAALALGVSLGADFSAVLDGPDLYRAVRGLGEDQLPRDVAVECLDGLEPDERPAAGDWLAVWGGSATSAHLAIQLARLAGLRVAVVVDCAKHGRWLSGHAVIRPDLLVDSYDPARAVDVLRAATSGRLRLGLDTRGRESATHLLQALRQTPCDAGGGSSTSLMSPPGTPRRAKRRRGHLVGLAGLPKGAEGDDVVLHTVPIKLFHEVESIGSALVAWAAALLDKSLLLPPDIVDVEYGLDSVNAGLDRMRNGEISGGKLVVKV</sequence>
<reference evidence="5 6" key="1">
    <citation type="submission" date="2014-02" db="EMBL/GenBank/DDBJ databases">
        <title>The genome sequence of the entomopathogenic fungus Metarhizium robertsii ARSEF 2575.</title>
        <authorList>
            <person name="Giuliano Garisto Donzelli B."/>
            <person name="Roe B.A."/>
            <person name="Macmil S.L."/>
            <person name="Krasnoff S.B."/>
            <person name="Gibson D.M."/>
        </authorList>
    </citation>
    <scope>NUCLEOTIDE SEQUENCE [LARGE SCALE GENOMIC DNA]</scope>
    <source>
        <strain evidence="5 6">ARSEF 2575</strain>
    </source>
</reference>
<feature type="domain" description="Enoyl reductase (ER)" evidence="4">
    <location>
        <begin position="21"/>
        <end position="275"/>
    </location>
</feature>
<dbReference type="SUPFAM" id="SSF51735">
    <property type="entry name" value="NAD(P)-binding Rossmann-fold domains"/>
    <property type="match status" value="1"/>
</dbReference>
<feature type="region of interest" description="Disordered" evidence="3">
    <location>
        <begin position="294"/>
        <end position="317"/>
    </location>
</feature>
<keyword evidence="2" id="KW-0560">Oxidoreductase</keyword>
<dbReference type="InterPro" id="IPR020843">
    <property type="entry name" value="ER"/>
</dbReference>
<evidence type="ECO:0000313" key="5">
    <source>
        <dbReference type="EMBL" id="EXV05190.1"/>
    </source>
</evidence>